<dbReference type="FunFam" id="3.40.30.10:FF:000035">
    <property type="entry name" value="hematopoietic prostaglandin D synthase"/>
    <property type="match status" value="1"/>
</dbReference>
<dbReference type="PROSITE" id="PS50405">
    <property type="entry name" value="GST_CTER"/>
    <property type="match status" value="1"/>
</dbReference>
<dbReference type="PROSITE" id="PS50404">
    <property type="entry name" value="GST_NTER"/>
    <property type="match status" value="1"/>
</dbReference>
<comment type="caution">
    <text evidence="6">The sequence shown here is derived from an EMBL/GenBank/DDBJ whole genome shotgun (WGS) entry which is preliminary data.</text>
</comment>
<dbReference type="Proteomes" id="UP001233172">
    <property type="component" value="Unassembled WGS sequence"/>
</dbReference>
<dbReference type="InterPro" id="IPR050213">
    <property type="entry name" value="GST_superfamily"/>
</dbReference>
<name>A0AAD8B9A2_BIOPF</name>
<feature type="domain" description="GST C-terminal" evidence="5">
    <location>
        <begin position="83"/>
        <end position="205"/>
    </location>
</feature>
<keyword evidence="2" id="KW-0273">Eye lens protein</keyword>
<dbReference type="EMBL" id="JASAOG010000116">
    <property type="protein sequence ID" value="KAK0050281.1"/>
    <property type="molecule type" value="Genomic_DNA"/>
</dbReference>
<evidence type="ECO:0000256" key="1">
    <source>
        <dbReference type="ARBA" id="ARBA00007409"/>
    </source>
</evidence>
<dbReference type="SUPFAM" id="SSF52833">
    <property type="entry name" value="Thioredoxin-like"/>
    <property type="match status" value="1"/>
</dbReference>
<evidence type="ECO:0000259" key="5">
    <source>
        <dbReference type="PROSITE" id="PS50405"/>
    </source>
</evidence>
<dbReference type="InterPro" id="IPR004045">
    <property type="entry name" value="Glutathione_S-Trfase_N"/>
</dbReference>
<dbReference type="GO" id="GO:0004364">
    <property type="term" value="F:glutathione transferase activity"/>
    <property type="evidence" value="ECO:0007669"/>
    <property type="project" value="TreeGrafter"/>
</dbReference>
<dbReference type="SFLD" id="SFLDS00019">
    <property type="entry name" value="Glutathione_Transferase_(cytos"/>
    <property type="match status" value="1"/>
</dbReference>
<reference evidence="6" key="2">
    <citation type="submission" date="2023-04" db="EMBL/GenBank/DDBJ databases">
        <authorList>
            <person name="Bu L."/>
            <person name="Lu L."/>
            <person name="Laidemitt M.R."/>
            <person name="Zhang S.M."/>
            <person name="Mutuku M."/>
            <person name="Mkoji G."/>
            <person name="Steinauer M."/>
            <person name="Loker E.S."/>
        </authorList>
    </citation>
    <scope>NUCLEOTIDE SEQUENCE</scope>
    <source>
        <strain evidence="6">KasaAsao</strain>
        <tissue evidence="6">Whole Snail</tissue>
    </source>
</reference>
<reference evidence="6" key="1">
    <citation type="journal article" date="2023" name="PLoS Negl. Trop. Dis.">
        <title>A genome sequence for Biomphalaria pfeifferi, the major vector snail for the human-infecting parasite Schistosoma mansoni.</title>
        <authorList>
            <person name="Bu L."/>
            <person name="Lu L."/>
            <person name="Laidemitt M.R."/>
            <person name="Zhang S.M."/>
            <person name="Mutuku M."/>
            <person name="Mkoji G."/>
            <person name="Steinauer M."/>
            <person name="Loker E.S."/>
        </authorList>
    </citation>
    <scope>NUCLEOTIDE SEQUENCE</scope>
    <source>
        <strain evidence="6">KasaAsao</strain>
    </source>
</reference>
<dbReference type="InterPro" id="IPR010987">
    <property type="entry name" value="Glutathione-S-Trfase_C-like"/>
</dbReference>
<dbReference type="SFLD" id="SFLDG00363">
    <property type="entry name" value="AMPS_(cytGST):_Alpha-__Mu-__Pi"/>
    <property type="match status" value="1"/>
</dbReference>
<dbReference type="GO" id="GO:0006749">
    <property type="term" value="P:glutathione metabolic process"/>
    <property type="evidence" value="ECO:0007669"/>
    <property type="project" value="TreeGrafter"/>
</dbReference>
<organism evidence="6 7">
    <name type="scientific">Biomphalaria pfeifferi</name>
    <name type="common">Bloodfluke planorb</name>
    <name type="synonym">Freshwater snail</name>
    <dbReference type="NCBI Taxonomy" id="112525"/>
    <lineage>
        <taxon>Eukaryota</taxon>
        <taxon>Metazoa</taxon>
        <taxon>Spiralia</taxon>
        <taxon>Lophotrochozoa</taxon>
        <taxon>Mollusca</taxon>
        <taxon>Gastropoda</taxon>
        <taxon>Heterobranchia</taxon>
        <taxon>Euthyneura</taxon>
        <taxon>Panpulmonata</taxon>
        <taxon>Hygrophila</taxon>
        <taxon>Lymnaeoidea</taxon>
        <taxon>Planorbidae</taxon>
        <taxon>Biomphalaria</taxon>
    </lineage>
</organism>
<proteinExistence type="inferred from homology"/>
<evidence type="ECO:0000313" key="6">
    <source>
        <dbReference type="EMBL" id="KAK0050281.1"/>
    </source>
</evidence>
<dbReference type="SFLD" id="SFLDG01205">
    <property type="entry name" value="AMPS.1"/>
    <property type="match status" value="1"/>
</dbReference>
<dbReference type="InterPro" id="IPR036282">
    <property type="entry name" value="Glutathione-S-Trfase_C_sf"/>
</dbReference>
<comment type="function">
    <text evidence="3">S-crystallins are structural components of squids and octopi eye lens. Contains relatively little if any GST activity.</text>
</comment>
<dbReference type="CDD" id="cd03192">
    <property type="entry name" value="GST_C_Sigma_like"/>
    <property type="match status" value="1"/>
</dbReference>
<dbReference type="InterPro" id="IPR040079">
    <property type="entry name" value="Glutathione_S-Trfase"/>
</dbReference>
<dbReference type="InterPro" id="IPR036249">
    <property type="entry name" value="Thioredoxin-like_sf"/>
</dbReference>
<dbReference type="FunFam" id="1.20.1050.10:FF:000030">
    <property type="entry name" value="Glutathione S-transferase S1"/>
    <property type="match status" value="1"/>
</dbReference>
<dbReference type="GO" id="GO:0005212">
    <property type="term" value="F:structural constituent of eye lens"/>
    <property type="evidence" value="ECO:0007669"/>
    <property type="project" value="UniProtKB-KW"/>
</dbReference>
<dbReference type="InterPro" id="IPR004046">
    <property type="entry name" value="GST_C"/>
</dbReference>
<dbReference type="Pfam" id="PF14497">
    <property type="entry name" value="GST_C_3"/>
    <property type="match status" value="1"/>
</dbReference>
<dbReference type="Gene3D" id="3.40.30.10">
    <property type="entry name" value="Glutaredoxin"/>
    <property type="match status" value="1"/>
</dbReference>
<keyword evidence="7" id="KW-1185">Reference proteome</keyword>
<evidence type="ECO:0000256" key="3">
    <source>
        <dbReference type="ARBA" id="ARBA00049616"/>
    </source>
</evidence>
<protein>
    <submittedName>
        <fullName evidence="6">Glutathione S-transferase 7</fullName>
    </submittedName>
</protein>
<sequence>MAPKSLKLIYFNGRGRAELSRLILAVAGQKYEDVRIVGENWPAEKSKTPFGQLPVLEVDGQTFGQSLAIATYLAREFNLYGKTNLDGLKIDQVVQLCVDFQNSSSKVFFEKDENKKAESLKNLREVEVPKYLGFFEKLLKESGSGYFVGSSLTLAELYVYDLLFNFQERSIVKLDDFHLLNTLYTKVDNQDKIKAYVSKRPVTEF</sequence>
<feature type="domain" description="GST N-terminal" evidence="4">
    <location>
        <begin position="4"/>
        <end position="81"/>
    </location>
</feature>
<dbReference type="PANTHER" id="PTHR11571">
    <property type="entry name" value="GLUTATHIONE S-TRANSFERASE"/>
    <property type="match status" value="1"/>
</dbReference>
<accession>A0AAD8B9A2</accession>
<dbReference type="PANTHER" id="PTHR11571:SF150">
    <property type="entry name" value="GLUTATHIONE S-TRANSFERASE"/>
    <property type="match status" value="1"/>
</dbReference>
<dbReference type="SUPFAM" id="SSF47616">
    <property type="entry name" value="GST C-terminal domain-like"/>
    <property type="match status" value="1"/>
</dbReference>
<dbReference type="Pfam" id="PF02798">
    <property type="entry name" value="GST_N"/>
    <property type="match status" value="1"/>
</dbReference>
<evidence type="ECO:0000313" key="7">
    <source>
        <dbReference type="Proteomes" id="UP001233172"/>
    </source>
</evidence>
<dbReference type="Gene3D" id="1.20.1050.10">
    <property type="match status" value="1"/>
</dbReference>
<dbReference type="CDD" id="cd03039">
    <property type="entry name" value="GST_N_Sigma_like"/>
    <property type="match status" value="1"/>
</dbReference>
<evidence type="ECO:0000256" key="2">
    <source>
        <dbReference type="ARBA" id="ARBA00022613"/>
    </source>
</evidence>
<comment type="similarity">
    <text evidence="1">Belongs to the GST superfamily.</text>
</comment>
<gene>
    <name evidence="6" type="ORF">Bpfe_020342</name>
</gene>
<evidence type="ECO:0000259" key="4">
    <source>
        <dbReference type="PROSITE" id="PS50404"/>
    </source>
</evidence>
<dbReference type="AlphaFoldDB" id="A0AAD8B9A2"/>